<dbReference type="RefSeq" id="WP_055290501.1">
    <property type="nucleotide sequence ID" value="NZ_CP173382.1"/>
</dbReference>
<protein>
    <submittedName>
        <fullName evidence="1">Phage portal protein, putative, A118 family</fullName>
    </submittedName>
</protein>
<dbReference type="EMBL" id="CYYA01000015">
    <property type="protein sequence ID" value="CUN15756.1"/>
    <property type="molecule type" value="Genomic_DNA"/>
</dbReference>
<reference evidence="1 2" key="1">
    <citation type="submission" date="2015-09" db="EMBL/GenBank/DDBJ databases">
        <authorList>
            <consortium name="Pathogen Informatics"/>
        </authorList>
    </citation>
    <scope>NUCLEOTIDE SEQUENCE [LARGE SCALE GENOMIC DNA]</scope>
    <source>
        <strain evidence="1 2">2789STDY5608891</strain>
    </source>
</reference>
<dbReference type="AlphaFoldDB" id="A0A173UN39"/>
<dbReference type="GeneID" id="97391183"/>
<dbReference type="OrthoDB" id="1641671at2"/>
<dbReference type="Pfam" id="PF05133">
    <property type="entry name" value="SPP1_portal"/>
    <property type="match status" value="1"/>
</dbReference>
<name>A0A173UN39_EUBRA</name>
<dbReference type="STRING" id="39490.ERS852448_02122"/>
<evidence type="ECO:0000313" key="2">
    <source>
        <dbReference type="Proteomes" id="UP000095492"/>
    </source>
</evidence>
<gene>
    <name evidence="1" type="ORF">ERS852448_02122</name>
</gene>
<organism evidence="1 2">
    <name type="scientific">Eubacterium ramulus</name>
    <dbReference type="NCBI Taxonomy" id="39490"/>
    <lineage>
        <taxon>Bacteria</taxon>
        <taxon>Bacillati</taxon>
        <taxon>Bacillota</taxon>
        <taxon>Clostridia</taxon>
        <taxon>Eubacteriales</taxon>
        <taxon>Eubacteriaceae</taxon>
        <taxon>Eubacterium</taxon>
    </lineage>
</organism>
<proteinExistence type="predicted"/>
<evidence type="ECO:0000313" key="1">
    <source>
        <dbReference type="EMBL" id="CUN15756.1"/>
    </source>
</evidence>
<dbReference type="InterPro" id="IPR021145">
    <property type="entry name" value="Portal_protein_SPP1_Gp6-like"/>
</dbReference>
<sequence>MESMESCVRTKLGQLGYHIHTKPYEYIEEANRWYRNELIDDFHKRTAVTGELYEIDRMNFAKRGCADDANLCEIIDINVGEDAQNEFVHAVLENNRFDTMYRRQLERMSAAGTVAAYVRLDNATYLTNGKAINGEIKLTYCYAEDYIPLRIVNDEVVETAFSSTKLGKDGKQTTLVMFTQQGGNYRADTFVFDRSGKEIEAYWIILGDVKPFAVMQVAEVNNIRHMDGFGYPKVYGAIPTLKQIDLCHMILNGDLEKGEKFVLTNEAIVEIDKKTGDPKPRSKQWKRLFVLLGRKPIDGNGYIQEYNPKIRVEEIKKAFELCLSLFSMTFGFGSKKYVFEQNQIQTATQYIGERQDCMQELNKQREEARQYISGIVRAILWFSNTFQNTSFDLTADICIDFDDSYIEDKNTRMESMRTDAQTFSDIPEFTIRYIEERLNVSREEALKVYEGQVQEDDPEVED</sequence>
<accession>A0A173UN39</accession>
<dbReference type="Proteomes" id="UP000095492">
    <property type="component" value="Unassembled WGS sequence"/>
</dbReference>